<organism evidence="3 4">
    <name type="scientific">Dactylellina haptotyla (strain CBS 200.50)</name>
    <name type="common">Nematode-trapping fungus</name>
    <name type="synonym">Monacrosporium haptotylum</name>
    <dbReference type="NCBI Taxonomy" id="1284197"/>
    <lineage>
        <taxon>Eukaryota</taxon>
        <taxon>Fungi</taxon>
        <taxon>Dikarya</taxon>
        <taxon>Ascomycota</taxon>
        <taxon>Pezizomycotina</taxon>
        <taxon>Orbiliomycetes</taxon>
        <taxon>Orbiliales</taxon>
        <taxon>Orbiliaceae</taxon>
        <taxon>Dactylellina</taxon>
    </lineage>
</organism>
<reference evidence="4" key="2">
    <citation type="submission" date="2013-04" db="EMBL/GenBank/DDBJ databases">
        <title>Genomic mechanisms accounting for the adaptation to parasitism in nematode-trapping fungi.</title>
        <authorList>
            <person name="Ahren D.G."/>
        </authorList>
    </citation>
    <scope>NUCLEOTIDE SEQUENCE [LARGE SCALE GENOMIC DNA]</scope>
    <source>
        <strain evidence="4">CBS 200.50</strain>
    </source>
</reference>
<gene>
    <name evidence="3" type="ORF">H072_1875</name>
</gene>
<keyword evidence="2" id="KW-0732">Signal</keyword>
<keyword evidence="4" id="KW-1185">Reference proteome</keyword>
<dbReference type="CDD" id="cd11577">
    <property type="entry name" value="GH71"/>
    <property type="match status" value="1"/>
</dbReference>
<dbReference type="GO" id="GO:0051118">
    <property type="term" value="F:glucan endo-1,3-alpha-glucosidase activity"/>
    <property type="evidence" value="ECO:0007669"/>
    <property type="project" value="InterPro"/>
</dbReference>
<name>S8AMT1_DACHA</name>
<dbReference type="EMBL" id="AQGS01000057">
    <property type="protein sequence ID" value="EPS44184.1"/>
    <property type="molecule type" value="Genomic_DNA"/>
</dbReference>
<feature type="region of interest" description="Disordered" evidence="1">
    <location>
        <begin position="434"/>
        <end position="473"/>
    </location>
</feature>
<reference evidence="3 4" key="1">
    <citation type="journal article" date="2013" name="PLoS Genet.">
        <title>Genomic mechanisms accounting for the adaptation to parasitism in nematode-trapping fungi.</title>
        <authorList>
            <person name="Meerupati T."/>
            <person name="Andersson K.M."/>
            <person name="Friman E."/>
            <person name="Kumar D."/>
            <person name="Tunlid A."/>
            <person name="Ahren D."/>
        </authorList>
    </citation>
    <scope>NUCLEOTIDE SEQUENCE [LARGE SCALE GENOMIC DNA]</scope>
    <source>
        <strain evidence="3 4">CBS 200.50</strain>
    </source>
</reference>
<dbReference type="OrthoDB" id="3257981at2759"/>
<proteinExistence type="predicted"/>
<comment type="caution">
    <text evidence="3">The sequence shown here is derived from an EMBL/GenBank/DDBJ whole genome shotgun (WGS) entry which is preliminary data.</text>
</comment>
<sequence length="551" mass="58643">MHLLRLAAVFLCAYGTSALPTKQTLAERQSGSKIATSHFMLGIAGGYSASNWQEDINAAKDMGIDAFALNIAKASVDAFTPNQLALAYNTAQSLGFKMYISFDFAYYATDGSAVAEIVSYLQTYAAHPAALKHNGKSVVTTFIGDNFGSNWNSVRSQVSTPLEIIPNWQPNNVGNSAIDGAFSWVAWPNSNNNPVPGPMTTATDNAYLSALAGKTYMAPVSPWFFTHFDFSSWQKNWIFASDDLYVTRWNQILSLAPPLIQIVTWNDFGESSYIGPYNSGHSDDGSSQWANGFPHDAWRTLGKPFVTAYKTGASSPTVTDEKIVYWYRPHPKGLTCSDPLAKPNGWDYAQDKIFIATMLTSPAQLVVQSGSNGPITINVGAGIVLSSVDMAVGTQSFKIRRNNCDVISGNGGIPVAGSCQRYNFNAYVGELSPSGTCNTPPPPTTTTTTTTHAPPPPTTTPSSPSPTPTQGGVCNHGQGEGNFAGLCDFSCYFGYCPAGVCTCTSYGAPNQPPPSNGQNGVPLPGLGDGYAGLCSFACNHGYCPSTACQYA</sequence>
<evidence type="ECO:0000313" key="4">
    <source>
        <dbReference type="Proteomes" id="UP000015100"/>
    </source>
</evidence>
<dbReference type="InterPro" id="IPR005197">
    <property type="entry name" value="Glyco_hydro_71"/>
</dbReference>
<feature type="compositionally biased region" description="Pro residues" evidence="1">
    <location>
        <begin position="453"/>
        <end position="467"/>
    </location>
</feature>
<feature type="signal peptide" evidence="2">
    <location>
        <begin position="1"/>
        <end position="18"/>
    </location>
</feature>
<dbReference type="AlphaFoldDB" id="S8AMT1"/>
<dbReference type="Pfam" id="PF03659">
    <property type="entry name" value="Glyco_hydro_71"/>
    <property type="match status" value="1"/>
</dbReference>
<dbReference type="eggNOG" id="ENOG502RZ85">
    <property type="taxonomic scope" value="Eukaryota"/>
</dbReference>
<dbReference type="Proteomes" id="UP000015100">
    <property type="component" value="Unassembled WGS sequence"/>
</dbReference>
<evidence type="ECO:0000256" key="2">
    <source>
        <dbReference type="SAM" id="SignalP"/>
    </source>
</evidence>
<dbReference type="Gene3D" id="3.20.20.80">
    <property type="entry name" value="Glycosidases"/>
    <property type="match status" value="1"/>
</dbReference>
<dbReference type="STRING" id="1284197.S8AMT1"/>
<accession>S8AMT1</accession>
<protein>
    <submittedName>
        <fullName evidence="3">Uncharacterized protein</fullName>
    </submittedName>
</protein>
<evidence type="ECO:0000256" key="1">
    <source>
        <dbReference type="SAM" id="MobiDB-lite"/>
    </source>
</evidence>
<evidence type="ECO:0000313" key="3">
    <source>
        <dbReference type="EMBL" id="EPS44184.1"/>
    </source>
</evidence>
<dbReference type="HOGENOM" id="CLU_019141_0_1_1"/>
<dbReference type="OMA" id="WQEDINA"/>
<feature type="chain" id="PRO_5004547880" evidence="2">
    <location>
        <begin position="19"/>
        <end position="551"/>
    </location>
</feature>